<protein>
    <submittedName>
        <fullName evidence="1">Uncharacterized protein</fullName>
    </submittedName>
</protein>
<keyword evidence="2" id="KW-1185">Reference proteome</keyword>
<dbReference type="Proteomes" id="UP000324222">
    <property type="component" value="Unassembled WGS sequence"/>
</dbReference>
<proteinExistence type="predicted"/>
<dbReference type="EMBL" id="VSRR010006074">
    <property type="protein sequence ID" value="MPC43989.1"/>
    <property type="molecule type" value="Genomic_DNA"/>
</dbReference>
<name>A0A5B7FFI3_PORTR</name>
<sequence length="39" mass="4715">MPIHGETVYRHMDESWHSLYYTHLPCHWEGVKHILLNAI</sequence>
<accession>A0A5B7FFI3</accession>
<comment type="caution">
    <text evidence="1">The sequence shown here is derived from an EMBL/GenBank/DDBJ whole genome shotgun (WGS) entry which is preliminary data.</text>
</comment>
<evidence type="ECO:0000313" key="1">
    <source>
        <dbReference type="EMBL" id="MPC43989.1"/>
    </source>
</evidence>
<organism evidence="1 2">
    <name type="scientific">Portunus trituberculatus</name>
    <name type="common">Swimming crab</name>
    <name type="synonym">Neptunus trituberculatus</name>
    <dbReference type="NCBI Taxonomy" id="210409"/>
    <lineage>
        <taxon>Eukaryota</taxon>
        <taxon>Metazoa</taxon>
        <taxon>Ecdysozoa</taxon>
        <taxon>Arthropoda</taxon>
        <taxon>Crustacea</taxon>
        <taxon>Multicrustacea</taxon>
        <taxon>Malacostraca</taxon>
        <taxon>Eumalacostraca</taxon>
        <taxon>Eucarida</taxon>
        <taxon>Decapoda</taxon>
        <taxon>Pleocyemata</taxon>
        <taxon>Brachyura</taxon>
        <taxon>Eubrachyura</taxon>
        <taxon>Portunoidea</taxon>
        <taxon>Portunidae</taxon>
        <taxon>Portuninae</taxon>
        <taxon>Portunus</taxon>
    </lineage>
</organism>
<gene>
    <name evidence="1" type="ORF">E2C01_037648</name>
</gene>
<dbReference type="AlphaFoldDB" id="A0A5B7FFI3"/>
<evidence type="ECO:0000313" key="2">
    <source>
        <dbReference type="Proteomes" id="UP000324222"/>
    </source>
</evidence>
<reference evidence="1 2" key="1">
    <citation type="submission" date="2019-05" db="EMBL/GenBank/DDBJ databases">
        <title>Another draft genome of Portunus trituberculatus and its Hox gene families provides insights of decapod evolution.</title>
        <authorList>
            <person name="Jeong J.-H."/>
            <person name="Song I."/>
            <person name="Kim S."/>
            <person name="Choi T."/>
            <person name="Kim D."/>
            <person name="Ryu S."/>
            <person name="Kim W."/>
        </authorList>
    </citation>
    <scope>NUCLEOTIDE SEQUENCE [LARGE SCALE GENOMIC DNA]</scope>
    <source>
        <tissue evidence="1">Muscle</tissue>
    </source>
</reference>